<dbReference type="Gene3D" id="3.30.830.10">
    <property type="entry name" value="Metalloenzyme, LuxS/M16 peptidase-like"/>
    <property type="match status" value="4"/>
</dbReference>
<evidence type="ECO:0000256" key="6">
    <source>
        <dbReference type="ARBA" id="ARBA00023049"/>
    </source>
</evidence>
<dbReference type="EMBL" id="JBHRSW010000050">
    <property type="protein sequence ID" value="MFC3123371.1"/>
    <property type="molecule type" value="Genomic_DNA"/>
</dbReference>
<evidence type="ECO:0000256" key="2">
    <source>
        <dbReference type="ARBA" id="ARBA00022670"/>
    </source>
</evidence>
<evidence type="ECO:0000256" key="1">
    <source>
        <dbReference type="ARBA" id="ARBA00007261"/>
    </source>
</evidence>
<keyword evidence="3" id="KW-0479">Metal-binding</keyword>
<dbReference type="InterPro" id="IPR050626">
    <property type="entry name" value="Peptidase_M16"/>
</dbReference>
<dbReference type="Pfam" id="PF00675">
    <property type="entry name" value="Peptidase_M16"/>
    <property type="match status" value="1"/>
</dbReference>
<evidence type="ECO:0000313" key="11">
    <source>
        <dbReference type="Proteomes" id="UP001595478"/>
    </source>
</evidence>
<evidence type="ECO:0000259" key="8">
    <source>
        <dbReference type="Pfam" id="PF16187"/>
    </source>
</evidence>
<gene>
    <name evidence="10" type="ORF">ACFOHL_17265</name>
</gene>
<accession>A0ABV7FY85</accession>
<protein>
    <submittedName>
        <fullName evidence="10">Insulinase family protein</fullName>
    </submittedName>
</protein>
<dbReference type="Pfam" id="PF22456">
    <property type="entry name" value="PqqF-like_C_4"/>
    <property type="match status" value="1"/>
</dbReference>
<dbReference type="RefSeq" id="WP_376921491.1">
    <property type="nucleotide sequence ID" value="NZ_JBHRSW010000050.1"/>
</dbReference>
<evidence type="ECO:0000256" key="4">
    <source>
        <dbReference type="ARBA" id="ARBA00022801"/>
    </source>
</evidence>
<feature type="domain" description="Peptidase M16 N-terminal" evidence="7">
    <location>
        <begin position="21"/>
        <end position="138"/>
    </location>
</feature>
<feature type="domain" description="Coenzyme PQQ synthesis protein F-like C-terminal lobe" evidence="9">
    <location>
        <begin position="748"/>
        <end position="843"/>
    </location>
</feature>
<proteinExistence type="inferred from homology"/>
<dbReference type="InterPro" id="IPR011249">
    <property type="entry name" value="Metalloenz_LuxS/M16"/>
</dbReference>
<reference evidence="11" key="1">
    <citation type="journal article" date="2019" name="Int. J. Syst. Evol. Microbiol.">
        <title>The Global Catalogue of Microorganisms (GCM) 10K type strain sequencing project: providing services to taxonomists for standard genome sequencing and annotation.</title>
        <authorList>
            <consortium name="The Broad Institute Genomics Platform"/>
            <consortium name="The Broad Institute Genome Sequencing Center for Infectious Disease"/>
            <person name="Wu L."/>
            <person name="Ma J."/>
        </authorList>
    </citation>
    <scope>NUCLEOTIDE SEQUENCE [LARGE SCALE GENOMIC DNA]</scope>
    <source>
        <strain evidence="11">KCTC 52473</strain>
    </source>
</reference>
<dbReference type="InterPro" id="IPR054734">
    <property type="entry name" value="PqqF-like_C_4"/>
</dbReference>
<evidence type="ECO:0000259" key="9">
    <source>
        <dbReference type="Pfam" id="PF22456"/>
    </source>
</evidence>
<keyword evidence="2" id="KW-0645">Protease</keyword>
<keyword evidence="6" id="KW-0482">Metalloprotease</keyword>
<dbReference type="Proteomes" id="UP001595478">
    <property type="component" value="Unassembled WGS sequence"/>
</dbReference>
<comment type="caution">
    <text evidence="10">The sequence shown here is derived from an EMBL/GenBank/DDBJ whole genome shotgun (WGS) entry which is preliminary data.</text>
</comment>
<comment type="similarity">
    <text evidence="1">Belongs to the peptidase M16 family.</text>
</comment>
<keyword evidence="5" id="KW-0862">Zinc</keyword>
<dbReference type="SUPFAM" id="SSF63411">
    <property type="entry name" value="LuxS/MPP-like metallohydrolase"/>
    <property type="match status" value="4"/>
</dbReference>
<dbReference type="InterPro" id="IPR011765">
    <property type="entry name" value="Pept_M16_N"/>
</dbReference>
<dbReference type="PANTHER" id="PTHR43690">
    <property type="entry name" value="NARDILYSIN"/>
    <property type="match status" value="1"/>
</dbReference>
<name>A0ABV7FY85_9ALTE</name>
<dbReference type="InterPro" id="IPR032632">
    <property type="entry name" value="Peptidase_M16_M"/>
</dbReference>
<evidence type="ECO:0000259" key="7">
    <source>
        <dbReference type="Pfam" id="PF00675"/>
    </source>
</evidence>
<evidence type="ECO:0000256" key="3">
    <source>
        <dbReference type="ARBA" id="ARBA00022723"/>
    </source>
</evidence>
<feature type="domain" description="Peptidase M16 middle/third" evidence="8">
    <location>
        <begin position="371"/>
        <end position="629"/>
    </location>
</feature>
<keyword evidence="4" id="KW-0378">Hydrolase</keyword>
<evidence type="ECO:0000313" key="10">
    <source>
        <dbReference type="EMBL" id="MFC3123371.1"/>
    </source>
</evidence>
<keyword evidence="11" id="KW-1185">Reference proteome</keyword>
<organism evidence="10 11">
    <name type="scientific">Agaribacter flavus</name>
    <dbReference type="NCBI Taxonomy" id="1902781"/>
    <lineage>
        <taxon>Bacteria</taxon>
        <taxon>Pseudomonadati</taxon>
        <taxon>Pseudomonadota</taxon>
        <taxon>Gammaproteobacteria</taxon>
        <taxon>Alteromonadales</taxon>
        <taxon>Alteromonadaceae</taxon>
        <taxon>Agaribacter</taxon>
    </lineage>
</organism>
<sequence length="909" mass="103254">MTYNNQTAIYTNKFPNSLRLAVEKQDLNDVCAISFSVRAGRYYETNQCFGFTHLLEHLIFSPNKDYPEIGYLQKTVERYGGQVNAWTHSVTCNFHLQCKSEFFIESLSILLNKMILPSFSSEELEREITAIDAEFSMKKRDERRRILSVQQTQTNPEHPFSRFTVGTAATFAEVKTTDLIRQLSAFHSRHFNANNITVGLSMPSDNYERLFPVIESLLTNTIPPGEALGLPSLPPIIDLKKQGHLIYVEPVLPTQALILSYILKKTGDDELDNLALTMLQHLTESKHSGGLKAAIAQICDIEQLLVSGGLEDNEVEEIQIKIAVGRTKLTPSLLAQIKGLVLAYFSFLQATQIEPWRFREKHKQVLLAQHFGIQQSALDSAIDMAEKMNLAHDDVAITESLHLSDPTVAIRLKEVVGILQQLRPTMYVFTDSCQYESSTAFYQVNYTIAEPPKTVQPNHCFFQLPSQNKYMPNSLRVYPATTDKKAVITWQKAGVIFKYMHFLNAQKPLGDIYISISCQSMFGCAFNVLVKKIWLESIQSYFTKLFSSSEAAGLYYRIYGHQHGICIHTSGFTEKQTLLILDLLNKAIAYKFTQDEFERSREKIKRKLSKSLLQKPVNRLISILTNRVHPNVLEPLVLLDGIESLKFESADQHQQKYFTKTHIESLLVGNWLQKSAEDLQKFICDRMVIDEMWKKPDITANIINVSLDIHDTSNSASDNALVIYHQVRLDNNKNNDEREVALALIMECLLSPIFFVEMRNVRQLGYAVGVGYKPINQQAGLVFYTQAPDTAPETIYMNVKEVIQAIIENYSELLESLSHVKHQVSMQVSEKPNTASAYARYIWLHFDQSDPLGYTSKLQSAIENTTAEDVFGLLTKICQGAENQIRLYSYASTEKDNTSPALKHKRKGS</sequence>
<evidence type="ECO:0000256" key="5">
    <source>
        <dbReference type="ARBA" id="ARBA00022833"/>
    </source>
</evidence>
<dbReference type="Pfam" id="PF16187">
    <property type="entry name" value="Peptidase_M16_M"/>
    <property type="match status" value="1"/>
</dbReference>
<dbReference type="PANTHER" id="PTHR43690:SF18">
    <property type="entry name" value="INSULIN-DEGRADING ENZYME-RELATED"/>
    <property type="match status" value="1"/>
</dbReference>